<evidence type="ECO:0000313" key="3">
    <source>
        <dbReference type="Proteomes" id="UP001268683"/>
    </source>
</evidence>
<evidence type="ECO:0000259" key="1">
    <source>
        <dbReference type="PROSITE" id="PS51186"/>
    </source>
</evidence>
<dbReference type="InterPro" id="IPR016181">
    <property type="entry name" value="Acyl_CoA_acyltransferase"/>
</dbReference>
<dbReference type="Pfam" id="PF00583">
    <property type="entry name" value="Acetyltransf_1"/>
    <property type="match status" value="1"/>
</dbReference>
<dbReference type="SUPFAM" id="SSF55729">
    <property type="entry name" value="Acyl-CoA N-acyltransferases (Nat)"/>
    <property type="match status" value="1"/>
</dbReference>
<evidence type="ECO:0000313" key="2">
    <source>
        <dbReference type="EMBL" id="WND03618.1"/>
    </source>
</evidence>
<organism evidence="2 3">
    <name type="scientific">Temperatibacter marinus</name>
    <dbReference type="NCBI Taxonomy" id="1456591"/>
    <lineage>
        <taxon>Bacteria</taxon>
        <taxon>Pseudomonadati</taxon>
        <taxon>Pseudomonadota</taxon>
        <taxon>Alphaproteobacteria</taxon>
        <taxon>Kordiimonadales</taxon>
        <taxon>Temperatibacteraceae</taxon>
        <taxon>Temperatibacter</taxon>
    </lineage>
</organism>
<dbReference type="PROSITE" id="PS51186">
    <property type="entry name" value="GNAT"/>
    <property type="match status" value="1"/>
</dbReference>
<dbReference type="CDD" id="cd04301">
    <property type="entry name" value="NAT_SF"/>
    <property type="match status" value="1"/>
</dbReference>
<sequence length="159" mass="18309">MTHTLLIRETIPEDQSAIEKMMTEFVRDQFKYTNELDIMPAAAVAQMKALQGRVMADGGLIYVAEVAEILVGFVLVLFEDREDLTVREAYKSYARLTTVYVKKAHRLSYIATKLHHDVEAHVRKLSYEKLKLEVTYMNKDAVKFFQTLGYKVTALTLEK</sequence>
<dbReference type="InterPro" id="IPR000182">
    <property type="entry name" value="GNAT_dom"/>
</dbReference>
<dbReference type="AlphaFoldDB" id="A0AA52EI64"/>
<name>A0AA52EI64_9PROT</name>
<accession>A0AA52EI64</accession>
<reference evidence="2" key="1">
    <citation type="submission" date="2023-04" db="EMBL/GenBank/DDBJ databases">
        <title>Complete genome sequence of Temperatibacter marinus.</title>
        <authorList>
            <person name="Rong J.-C."/>
            <person name="Yi M.-L."/>
            <person name="Zhao Q."/>
        </authorList>
    </citation>
    <scope>NUCLEOTIDE SEQUENCE</scope>
    <source>
        <strain evidence="2">NBRC 110045</strain>
    </source>
</reference>
<dbReference type="EMBL" id="CP123872">
    <property type="protein sequence ID" value="WND03618.1"/>
    <property type="molecule type" value="Genomic_DNA"/>
</dbReference>
<gene>
    <name evidence="2" type="ORF">QGN29_04425</name>
</gene>
<keyword evidence="3" id="KW-1185">Reference proteome</keyword>
<dbReference type="PANTHER" id="PTHR43072">
    <property type="entry name" value="N-ACETYLTRANSFERASE"/>
    <property type="match status" value="1"/>
</dbReference>
<protein>
    <submittedName>
        <fullName evidence="2">GNAT family N-acetyltransferase</fullName>
    </submittedName>
</protein>
<proteinExistence type="predicted"/>
<dbReference type="Gene3D" id="3.40.630.30">
    <property type="match status" value="1"/>
</dbReference>
<dbReference type="Proteomes" id="UP001268683">
    <property type="component" value="Chromosome"/>
</dbReference>
<dbReference type="RefSeq" id="WP_310799471.1">
    <property type="nucleotide sequence ID" value="NZ_CP123872.1"/>
</dbReference>
<dbReference type="GO" id="GO:0016747">
    <property type="term" value="F:acyltransferase activity, transferring groups other than amino-acyl groups"/>
    <property type="evidence" value="ECO:0007669"/>
    <property type="project" value="InterPro"/>
</dbReference>
<dbReference type="PANTHER" id="PTHR43072:SF52">
    <property type="entry name" value="GCN5-RELATED N-ACETYLTRANSFERASE"/>
    <property type="match status" value="1"/>
</dbReference>
<feature type="domain" description="N-acetyltransferase" evidence="1">
    <location>
        <begin position="5"/>
        <end position="159"/>
    </location>
</feature>
<dbReference type="KEGG" id="tmk:QGN29_04425"/>